<evidence type="ECO:0000256" key="1">
    <source>
        <dbReference type="SAM" id="MobiDB-lite"/>
    </source>
</evidence>
<name>A0A7N0R9Q9_KALFE</name>
<dbReference type="PANTHER" id="PTHR34779">
    <property type="entry name" value="OS09G0542900 PROTEIN"/>
    <property type="match status" value="1"/>
</dbReference>
<sequence length="270" mass="29838">MEREARPKSKLMKYLPRATSALTFQNPHFSPGRDAKSRPSDVYRSRAIAAQNRGFSGPLMSLVPVEARGNNKGRERKGGRGGFDSDAEEPRSPKVSCIGQIKQKKKLHKLKREKSKKMEEARGSEAKPSDGGAKKKPSLSLGKIFGRRSKPDAAAKSALPPPGLSQMKRFSSGRDAFANFDWTKQVAPLDRECYSDNDEQKRNWGDDEEEGFVGGGGRLDVIIPFSAPMAIGGGDYSGGDVIRLEPRKEINLWKKRNMAPPPPLKLNSFR</sequence>
<dbReference type="InterPro" id="IPR038796">
    <property type="entry name" value="At1g76070-like"/>
</dbReference>
<evidence type="ECO:0000313" key="3">
    <source>
        <dbReference type="Proteomes" id="UP000594263"/>
    </source>
</evidence>
<dbReference type="AlphaFoldDB" id="A0A7N0R9Q9"/>
<accession>A0A7N0R9Q9</accession>
<dbReference type="Proteomes" id="UP000594263">
    <property type="component" value="Unplaced"/>
</dbReference>
<evidence type="ECO:0008006" key="4">
    <source>
        <dbReference type="Google" id="ProtNLM"/>
    </source>
</evidence>
<dbReference type="OMA" id="GRDHKFK"/>
<feature type="compositionally biased region" description="Basic and acidic residues" evidence="1">
    <location>
        <begin position="31"/>
        <end position="44"/>
    </location>
</feature>
<feature type="compositionally biased region" description="Basic and acidic residues" evidence="1">
    <location>
        <begin position="116"/>
        <end position="128"/>
    </location>
</feature>
<organism evidence="2 3">
    <name type="scientific">Kalanchoe fedtschenkoi</name>
    <name type="common">Lavender scallops</name>
    <name type="synonym">South American air plant</name>
    <dbReference type="NCBI Taxonomy" id="63787"/>
    <lineage>
        <taxon>Eukaryota</taxon>
        <taxon>Viridiplantae</taxon>
        <taxon>Streptophyta</taxon>
        <taxon>Embryophyta</taxon>
        <taxon>Tracheophyta</taxon>
        <taxon>Spermatophyta</taxon>
        <taxon>Magnoliopsida</taxon>
        <taxon>eudicotyledons</taxon>
        <taxon>Gunneridae</taxon>
        <taxon>Pentapetalae</taxon>
        <taxon>Saxifragales</taxon>
        <taxon>Crassulaceae</taxon>
        <taxon>Kalanchoe</taxon>
    </lineage>
</organism>
<reference evidence="2" key="1">
    <citation type="submission" date="2021-01" db="UniProtKB">
        <authorList>
            <consortium name="EnsemblPlants"/>
        </authorList>
    </citation>
    <scope>IDENTIFICATION</scope>
</reference>
<feature type="compositionally biased region" description="Basic residues" evidence="1">
    <location>
        <begin position="102"/>
        <end position="115"/>
    </location>
</feature>
<dbReference type="EnsemblPlants" id="Kaladp0003s0077.1.v1.1">
    <property type="protein sequence ID" value="Kaladp0003s0077.1.v1.1.CDS.1"/>
    <property type="gene ID" value="Kaladp0003s0077.v1.1"/>
</dbReference>
<protein>
    <recommendedName>
        <fullName evidence="4">Syringolide-induced protein 14-1-1</fullName>
    </recommendedName>
</protein>
<proteinExistence type="predicted"/>
<evidence type="ECO:0000313" key="2">
    <source>
        <dbReference type="EnsemblPlants" id="Kaladp0003s0077.1.v1.1.CDS.1"/>
    </source>
</evidence>
<dbReference type="Gramene" id="Kaladp0003s0077.1.v1.1">
    <property type="protein sequence ID" value="Kaladp0003s0077.1.v1.1.CDS.1"/>
    <property type="gene ID" value="Kaladp0003s0077.v1.1"/>
</dbReference>
<keyword evidence="3" id="KW-1185">Reference proteome</keyword>
<feature type="region of interest" description="Disordered" evidence="1">
    <location>
        <begin position="22"/>
        <end position="165"/>
    </location>
</feature>
<dbReference type="PANTHER" id="PTHR34779:SF1">
    <property type="entry name" value="OS09G0542900 PROTEIN"/>
    <property type="match status" value="1"/>
</dbReference>